<comment type="caution">
    <text evidence="1">The sequence shown here is derived from an EMBL/GenBank/DDBJ whole genome shotgun (WGS) entry which is preliminary data.</text>
</comment>
<name>A0ABD5R8B0_9EURY</name>
<dbReference type="Proteomes" id="UP001596201">
    <property type="component" value="Unassembled WGS sequence"/>
</dbReference>
<evidence type="ECO:0000313" key="1">
    <source>
        <dbReference type="EMBL" id="MFC5365907.1"/>
    </source>
</evidence>
<dbReference type="RefSeq" id="WP_227228761.1">
    <property type="nucleotide sequence ID" value="NZ_JAJCVJ010000001.1"/>
</dbReference>
<dbReference type="EMBL" id="JBHSKX010000001">
    <property type="protein sequence ID" value="MFC5365907.1"/>
    <property type="molecule type" value="Genomic_DNA"/>
</dbReference>
<organism evidence="1 2">
    <name type="scientific">Salinirubrum litoreum</name>
    <dbReference type="NCBI Taxonomy" id="1126234"/>
    <lineage>
        <taxon>Archaea</taxon>
        <taxon>Methanobacteriati</taxon>
        <taxon>Methanobacteriota</taxon>
        <taxon>Stenosarchaea group</taxon>
        <taxon>Halobacteria</taxon>
        <taxon>Halobacteriales</taxon>
        <taxon>Haloferacaceae</taxon>
        <taxon>Salinirubrum</taxon>
    </lineage>
</organism>
<evidence type="ECO:0000313" key="2">
    <source>
        <dbReference type="Proteomes" id="UP001596201"/>
    </source>
</evidence>
<proteinExistence type="predicted"/>
<reference evidence="1 2" key="1">
    <citation type="journal article" date="2019" name="Int. J. Syst. Evol. Microbiol.">
        <title>The Global Catalogue of Microorganisms (GCM) 10K type strain sequencing project: providing services to taxonomists for standard genome sequencing and annotation.</title>
        <authorList>
            <consortium name="The Broad Institute Genomics Platform"/>
            <consortium name="The Broad Institute Genome Sequencing Center for Infectious Disease"/>
            <person name="Wu L."/>
            <person name="Ma J."/>
        </authorList>
    </citation>
    <scope>NUCLEOTIDE SEQUENCE [LARGE SCALE GENOMIC DNA]</scope>
    <source>
        <strain evidence="1 2">CGMCC 1.12237</strain>
    </source>
</reference>
<accession>A0ABD5R8B0</accession>
<protein>
    <submittedName>
        <fullName evidence="1">Uncharacterized protein</fullName>
    </submittedName>
</protein>
<keyword evidence="2" id="KW-1185">Reference proteome</keyword>
<gene>
    <name evidence="1" type="ORF">ACFPJ5_03090</name>
</gene>
<dbReference type="AlphaFoldDB" id="A0ABD5R8B0"/>
<sequence>MDPALRRRLDAALALLAVIAFATLSMAFSPATAVALALVTGVLGTIVWDNVRPAQPEENR</sequence>